<dbReference type="InterPro" id="IPR001238">
    <property type="entry name" value="DNA-binding_RecF"/>
</dbReference>
<keyword evidence="11 12" id="KW-0742">SOS response</keyword>
<name>A0A1M4X3L2_9CLOT</name>
<evidence type="ECO:0000256" key="7">
    <source>
        <dbReference type="ARBA" id="ARBA00022763"/>
    </source>
</evidence>
<dbReference type="CDD" id="cd03242">
    <property type="entry name" value="ABC_RecF"/>
    <property type="match status" value="1"/>
</dbReference>
<evidence type="ECO:0000256" key="8">
    <source>
        <dbReference type="ARBA" id="ARBA00022840"/>
    </source>
</evidence>
<evidence type="ECO:0000256" key="11">
    <source>
        <dbReference type="ARBA" id="ARBA00023236"/>
    </source>
</evidence>
<dbReference type="GO" id="GO:0006302">
    <property type="term" value="P:double-strand break repair"/>
    <property type="evidence" value="ECO:0007669"/>
    <property type="project" value="TreeGrafter"/>
</dbReference>
<dbReference type="Pfam" id="PF02463">
    <property type="entry name" value="SMC_N"/>
    <property type="match status" value="1"/>
</dbReference>
<accession>A0A1M4X3L2</accession>
<dbReference type="NCBIfam" id="TIGR00611">
    <property type="entry name" value="recf"/>
    <property type="match status" value="1"/>
</dbReference>
<dbReference type="HAMAP" id="MF_00365">
    <property type="entry name" value="RecF"/>
    <property type="match status" value="1"/>
</dbReference>
<comment type="similarity">
    <text evidence="2 12 13">Belongs to the RecF family.</text>
</comment>
<keyword evidence="5 12" id="KW-0235">DNA replication</keyword>
<evidence type="ECO:0000256" key="6">
    <source>
        <dbReference type="ARBA" id="ARBA00022741"/>
    </source>
</evidence>
<organism evidence="15 16">
    <name type="scientific">Clostridium fallax</name>
    <dbReference type="NCBI Taxonomy" id="1533"/>
    <lineage>
        <taxon>Bacteria</taxon>
        <taxon>Bacillati</taxon>
        <taxon>Bacillota</taxon>
        <taxon>Clostridia</taxon>
        <taxon>Eubacteriales</taxon>
        <taxon>Clostridiaceae</taxon>
        <taxon>Clostridium</taxon>
    </lineage>
</organism>
<dbReference type="Proteomes" id="UP000184035">
    <property type="component" value="Unassembled WGS sequence"/>
</dbReference>
<protein>
    <recommendedName>
        <fullName evidence="3 12">DNA replication and repair protein RecF</fullName>
    </recommendedName>
</protein>
<evidence type="ECO:0000313" key="15">
    <source>
        <dbReference type="EMBL" id="SHE88020.1"/>
    </source>
</evidence>
<dbReference type="AlphaFoldDB" id="A0A1M4X3L2"/>
<dbReference type="EMBL" id="FQVM01000015">
    <property type="protein sequence ID" value="SHE88020.1"/>
    <property type="molecule type" value="Genomic_DNA"/>
</dbReference>
<evidence type="ECO:0000256" key="10">
    <source>
        <dbReference type="ARBA" id="ARBA00023204"/>
    </source>
</evidence>
<dbReference type="InterPro" id="IPR042174">
    <property type="entry name" value="RecF_2"/>
</dbReference>
<feature type="domain" description="RecF/RecN/SMC N-terminal" evidence="14">
    <location>
        <begin position="6"/>
        <end position="357"/>
    </location>
</feature>
<dbReference type="GO" id="GO:0000731">
    <property type="term" value="P:DNA synthesis involved in DNA repair"/>
    <property type="evidence" value="ECO:0007669"/>
    <property type="project" value="TreeGrafter"/>
</dbReference>
<dbReference type="PANTHER" id="PTHR32182:SF0">
    <property type="entry name" value="DNA REPLICATION AND REPAIR PROTEIN RECF"/>
    <property type="match status" value="1"/>
</dbReference>
<dbReference type="GO" id="GO:0003697">
    <property type="term" value="F:single-stranded DNA binding"/>
    <property type="evidence" value="ECO:0007669"/>
    <property type="project" value="UniProtKB-UniRule"/>
</dbReference>
<dbReference type="InterPro" id="IPR018078">
    <property type="entry name" value="DNA-binding_RecF_CS"/>
</dbReference>
<proteinExistence type="inferred from homology"/>
<evidence type="ECO:0000256" key="9">
    <source>
        <dbReference type="ARBA" id="ARBA00023125"/>
    </source>
</evidence>
<dbReference type="PROSITE" id="PS00618">
    <property type="entry name" value="RECF_2"/>
    <property type="match status" value="1"/>
</dbReference>
<evidence type="ECO:0000256" key="4">
    <source>
        <dbReference type="ARBA" id="ARBA00022490"/>
    </source>
</evidence>
<keyword evidence="7 12" id="KW-0227">DNA damage</keyword>
<keyword evidence="8 12" id="KW-0067">ATP-binding</keyword>
<evidence type="ECO:0000256" key="2">
    <source>
        <dbReference type="ARBA" id="ARBA00008016"/>
    </source>
</evidence>
<feature type="binding site" evidence="12">
    <location>
        <begin position="34"/>
        <end position="41"/>
    </location>
    <ligand>
        <name>ATP</name>
        <dbReference type="ChEBI" id="CHEBI:30616"/>
    </ligand>
</feature>
<dbReference type="InterPro" id="IPR027417">
    <property type="entry name" value="P-loop_NTPase"/>
</dbReference>
<keyword evidence="10 12" id="KW-0234">DNA repair</keyword>
<comment type="subcellular location">
    <subcellularLocation>
        <location evidence="1 12 13">Cytoplasm</location>
    </subcellularLocation>
</comment>
<evidence type="ECO:0000313" key="16">
    <source>
        <dbReference type="Proteomes" id="UP000184035"/>
    </source>
</evidence>
<keyword evidence="4 12" id="KW-0963">Cytoplasm</keyword>
<comment type="function">
    <text evidence="12 13">The RecF protein is involved in DNA metabolism; it is required for DNA replication and normal SOS inducibility. RecF binds preferentially to single-stranded, linear DNA. It also seems to bind ATP.</text>
</comment>
<dbReference type="InterPro" id="IPR003395">
    <property type="entry name" value="RecF/RecN/SMC_N"/>
</dbReference>
<keyword evidence="9 12" id="KW-0238">DNA-binding</keyword>
<evidence type="ECO:0000256" key="1">
    <source>
        <dbReference type="ARBA" id="ARBA00004496"/>
    </source>
</evidence>
<evidence type="ECO:0000256" key="5">
    <source>
        <dbReference type="ARBA" id="ARBA00022705"/>
    </source>
</evidence>
<keyword evidence="16" id="KW-1185">Reference proteome</keyword>
<gene>
    <name evidence="12" type="primary">recF</name>
    <name evidence="15" type="ORF">SAMN05443638_11571</name>
</gene>
<reference evidence="15 16" key="1">
    <citation type="submission" date="2016-11" db="EMBL/GenBank/DDBJ databases">
        <authorList>
            <person name="Jaros S."/>
            <person name="Januszkiewicz K."/>
            <person name="Wedrychowicz H."/>
        </authorList>
    </citation>
    <scope>NUCLEOTIDE SEQUENCE [LARGE SCALE GENOMIC DNA]</scope>
    <source>
        <strain evidence="15 16">DSM 2631</strain>
    </source>
</reference>
<dbReference type="SUPFAM" id="SSF52540">
    <property type="entry name" value="P-loop containing nucleoside triphosphate hydrolases"/>
    <property type="match status" value="1"/>
</dbReference>
<dbReference type="GO" id="GO:0005737">
    <property type="term" value="C:cytoplasm"/>
    <property type="evidence" value="ECO:0007669"/>
    <property type="project" value="UniProtKB-SubCell"/>
</dbReference>
<dbReference type="PANTHER" id="PTHR32182">
    <property type="entry name" value="DNA REPLICATION AND REPAIR PROTEIN RECF"/>
    <property type="match status" value="1"/>
</dbReference>
<dbReference type="GO" id="GO:0006260">
    <property type="term" value="P:DNA replication"/>
    <property type="evidence" value="ECO:0007669"/>
    <property type="project" value="UniProtKB-UniRule"/>
</dbReference>
<sequence length="366" mass="42475">MGVYMYIKNIMVLNYRNYDQISIDLGENVNIFMGDNAQGKTNILEAMYYCGFARSHRTNRDKELVKWDKEKAYISINISKKRLDKKIDISILKDGRKAIKVNSIKINKIGELVGAFNVVMFSPEDLRIVKESPGIRRKFLDMEICQLNKKYYYNLVQYNKVLSQRNMVLKNRNIDLSMLDIYDFQLAEFGEYIVKERLKYLNKLNEQGKIVHNEITSGKEKIDFKYISSIKDLDNIKSSLITSLEKNREKDKEKRNTSVGPHRDDFSIFINGVDAKSYGSQGQQRTAVLTIKFASLRIIKELTGEYPVLLLDDVLSELDFNRKRYVLSSIKDIQTIITCTGIEDLTNYLDDKAKVFRVIEGIIQGK</sequence>
<keyword evidence="6 12" id="KW-0547">Nucleotide-binding</keyword>
<evidence type="ECO:0000259" key="14">
    <source>
        <dbReference type="Pfam" id="PF02463"/>
    </source>
</evidence>
<dbReference type="GO" id="GO:0005524">
    <property type="term" value="F:ATP binding"/>
    <property type="evidence" value="ECO:0007669"/>
    <property type="project" value="UniProtKB-UniRule"/>
</dbReference>
<dbReference type="STRING" id="1533.SAMN05443638_11571"/>
<evidence type="ECO:0000256" key="13">
    <source>
        <dbReference type="RuleBase" id="RU000578"/>
    </source>
</evidence>
<dbReference type="Gene3D" id="1.20.1050.90">
    <property type="entry name" value="RecF/RecN/SMC, N-terminal domain"/>
    <property type="match status" value="1"/>
</dbReference>
<dbReference type="GO" id="GO:0009432">
    <property type="term" value="P:SOS response"/>
    <property type="evidence" value="ECO:0007669"/>
    <property type="project" value="UniProtKB-UniRule"/>
</dbReference>
<evidence type="ECO:0000256" key="3">
    <source>
        <dbReference type="ARBA" id="ARBA00020170"/>
    </source>
</evidence>
<dbReference type="PROSITE" id="PS00617">
    <property type="entry name" value="RECF_1"/>
    <property type="match status" value="1"/>
</dbReference>
<dbReference type="Gene3D" id="3.40.50.300">
    <property type="entry name" value="P-loop containing nucleotide triphosphate hydrolases"/>
    <property type="match status" value="1"/>
</dbReference>
<evidence type="ECO:0000256" key="12">
    <source>
        <dbReference type="HAMAP-Rule" id="MF_00365"/>
    </source>
</evidence>